<gene>
    <name evidence="6" type="ORF">OXD698_LOCUS46061</name>
</gene>
<dbReference type="GO" id="GO:0008270">
    <property type="term" value="F:zinc ion binding"/>
    <property type="evidence" value="ECO:0007669"/>
    <property type="project" value="TreeGrafter"/>
</dbReference>
<dbReference type="GO" id="GO:0008892">
    <property type="term" value="F:guanine deaminase activity"/>
    <property type="evidence" value="ECO:0007669"/>
    <property type="project" value="TreeGrafter"/>
</dbReference>
<dbReference type="InterPro" id="IPR051607">
    <property type="entry name" value="Metallo-dep_hydrolases"/>
</dbReference>
<dbReference type="Gene3D" id="2.30.40.10">
    <property type="entry name" value="Urease, subunit C, domain 1"/>
    <property type="match status" value="1"/>
</dbReference>
<dbReference type="AlphaFoldDB" id="A0A820HRU6"/>
<keyword evidence="3" id="KW-0378">Hydrolase</keyword>
<feature type="non-terminal residue" evidence="6">
    <location>
        <position position="1"/>
    </location>
</feature>
<evidence type="ECO:0000256" key="4">
    <source>
        <dbReference type="ARBA" id="ARBA00022833"/>
    </source>
</evidence>
<comment type="cofactor">
    <cofactor evidence="1">
        <name>Zn(2+)</name>
        <dbReference type="ChEBI" id="CHEBI:29105"/>
    </cofactor>
</comment>
<name>A0A820HRU6_9BILA</name>
<evidence type="ECO:0000313" key="6">
    <source>
        <dbReference type="EMBL" id="CAF4300373.1"/>
    </source>
</evidence>
<evidence type="ECO:0000256" key="1">
    <source>
        <dbReference type="ARBA" id="ARBA00001947"/>
    </source>
</evidence>
<protein>
    <recommendedName>
        <fullName evidence="5">Amidohydrolase-related domain-containing protein</fullName>
    </recommendedName>
</protein>
<evidence type="ECO:0000256" key="2">
    <source>
        <dbReference type="ARBA" id="ARBA00022723"/>
    </source>
</evidence>
<dbReference type="GO" id="GO:0005829">
    <property type="term" value="C:cytosol"/>
    <property type="evidence" value="ECO:0007669"/>
    <property type="project" value="TreeGrafter"/>
</dbReference>
<dbReference type="PANTHER" id="PTHR11271">
    <property type="entry name" value="GUANINE DEAMINASE"/>
    <property type="match status" value="1"/>
</dbReference>
<feature type="domain" description="Amidohydrolase-related" evidence="5">
    <location>
        <begin position="1"/>
        <end position="69"/>
    </location>
</feature>
<dbReference type="SUPFAM" id="SSF51338">
    <property type="entry name" value="Composite domain of metallo-dependent hydrolases"/>
    <property type="match status" value="1"/>
</dbReference>
<dbReference type="Proteomes" id="UP000663844">
    <property type="component" value="Unassembled WGS sequence"/>
</dbReference>
<evidence type="ECO:0000256" key="3">
    <source>
        <dbReference type="ARBA" id="ARBA00022801"/>
    </source>
</evidence>
<dbReference type="EMBL" id="CAJOAZ010016041">
    <property type="protein sequence ID" value="CAF4300373.1"/>
    <property type="molecule type" value="Genomic_DNA"/>
</dbReference>
<dbReference type="GO" id="GO:0006147">
    <property type="term" value="P:guanine catabolic process"/>
    <property type="evidence" value="ECO:0007669"/>
    <property type="project" value="UniProtKB-UniPathway"/>
</dbReference>
<organism evidence="6 7">
    <name type="scientific">Adineta steineri</name>
    <dbReference type="NCBI Taxonomy" id="433720"/>
    <lineage>
        <taxon>Eukaryota</taxon>
        <taxon>Metazoa</taxon>
        <taxon>Spiralia</taxon>
        <taxon>Gnathifera</taxon>
        <taxon>Rotifera</taxon>
        <taxon>Eurotatoria</taxon>
        <taxon>Bdelloidea</taxon>
        <taxon>Adinetida</taxon>
        <taxon>Adinetidae</taxon>
        <taxon>Adineta</taxon>
    </lineage>
</organism>
<proteinExistence type="predicted"/>
<dbReference type="Gene3D" id="3.20.20.140">
    <property type="entry name" value="Metal-dependent hydrolases"/>
    <property type="match status" value="1"/>
</dbReference>
<keyword evidence="2" id="KW-0479">Metal-binding</keyword>
<dbReference type="InterPro" id="IPR011059">
    <property type="entry name" value="Metal-dep_hydrolase_composite"/>
</dbReference>
<dbReference type="Pfam" id="PF01979">
    <property type="entry name" value="Amidohydro_1"/>
    <property type="match status" value="1"/>
</dbReference>
<evidence type="ECO:0000313" key="7">
    <source>
        <dbReference type="Proteomes" id="UP000663844"/>
    </source>
</evidence>
<dbReference type="InterPro" id="IPR006680">
    <property type="entry name" value="Amidohydro-rel"/>
</dbReference>
<reference evidence="6" key="1">
    <citation type="submission" date="2021-02" db="EMBL/GenBank/DDBJ databases">
        <authorList>
            <person name="Nowell W R."/>
        </authorList>
    </citation>
    <scope>NUCLEOTIDE SEQUENCE</scope>
</reference>
<dbReference type="PANTHER" id="PTHR11271:SF6">
    <property type="entry name" value="GUANINE DEAMINASE"/>
    <property type="match status" value="1"/>
</dbReference>
<keyword evidence="4" id="KW-0862">Zinc</keyword>
<evidence type="ECO:0000259" key="5">
    <source>
        <dbReference type="Pfam" id="PF01979"/>
    </source>
</evidence>
<sequence>ATLGGAQSLNIDSQIGSFEVGKQFDALLIDCNREDQAFDYWKDDEMDIIFEKWINAGDDRNITGIWIQGIKL</sequence>
<dbReference type="UniPathway" id="UPA00603">
    <property type="reaction ID" value="UER00660"/>
</dbReference>
<accession>A0A820HRU6</accession>
<comment type="caution">
    <text evidence="6">The sequence shown here is derived from an EMBL/GenBank/DDBJ whole genome shotgun (WGS) entry which is preliminary data.</text>
</comment>